<evidence type="ECO:0000313" key="1">
    <source>
        <dbReference type="EMBL" id="KAH7993545.1"/>
    </source>
</evidence>
<accession>A0ACB8EM41</accession>
<evidence type="ECO:0000313" key="2">
    <source>
        <dbReference type="Proteomes" id="UP000827872"/>
    </source>
</evidence>
<reference evidence="1" key="1">
    <citation type="submission" date="2021-08" db="EMBL/GenBank/DDBJ databases">
        <title>The first chromosome-level gecko genome reveals the dynamic sex chromosomes of Neotropical dwarf geckos (Sphaerodactylidae: Sphaerodactylus).</title>
        <authorList>
            <person name="Pinto B.J."/>
            <person name="Keating S.E."/>
            <person name="Gamble T."/>
        </authorList>
    </citation>
    <scope>NUCLEOTIDE SEQUENCE</scope>
    <source>
        <strain evidence="1">TG3544</strain>
    </source>
</reference>
<proteinExistence type="predicted"/>
<gene>
    <name evidence="1" type="ORF">K3G42_031356</name>
</gene>
<dbReference type="EMBL" id="CM037616">
    <property type="protein sequence ID" value="KAH7993545.1"/>
    <property type="molecule type" value="Genomic_DNA"/>
</dbReference>
<organism evidence="1 2">
    <name type="scientific">Sphaerodactylus townsendi</name>
    <dbReference type="NCBI Taxonomy" id="933632"/>
    <lineage>
        <taxon>Eukaryota</taxon>
        <taxon>Metazoa</taxon>
        <taxon>Chordata</taxon>
        <taxon>Craniata</taxon>
        <taxon>Vertebrata</taxon>
        <taxon>Euteleostomi</taxon>
        <taxon>Lepidosauria</taxon>
        <taxon>Squamata</taxon>
        <taxon>Bifurcata</taxon>
        <taxon>Gekkota</taxon>
        <taxon>Sphaerodactylidae</taxon>
        <taxon>Sphaerodactylus</taxon>
    </lineage>
</organism>
<name>A0ACB8EM41_9SAUR</name>
<protein>
    <submittedName>
        <fullName evidence="1">Uncharacterized protein</fullName>
    </submittedName>
</protein>
<sequence length="134" mass="14010">MMADLEMGLELEQNMAPPQIPEIQGVTELGTVPEVEASLLEAQLIVLGVPIVIEAGDTVPEVGVHTGPAFPLKVILQSPLELRAAALLVMVTPLTVPEVVIMAIPLAPVDYLSGLESECLADQAATCGPVLHSL</sequence>
<dbReference type="Proteomes" id="UP000827872">
    <property type="component" value="Linkage Group LG03"/>
</dbReference>
<keyword evidence="2" id="KW-1185">Reference proteome</keyword>
<comment type="caution">
    <text evidence="1">The sequence shown here is derived from an EMBL/GenBank/DDBJ whole genome shotgun (WGS) entry which is preliminary data.</text>
</comment>